<sequence length="54" mass="6202">MDASNKEQVRKTVYKLQQSCSSLDVLAYNVSPQADKAWESYQTREQEILVGDSY</sequence>
<evidence type="ECO:0000313" key="1">
    <source>
        <dbReference type="EMBL" id="MDQ0167162.1"/>
    </source>
</evidence>
<gene>
    <name evidence="1" type="ORF">J2S11_003087</name>
</gene>
<dbReference type="EMBL" id="JAUSTY010000013">
    <property type="protein sequence ID" value="MDQ0167162.1"/>
    <property type="molecule type" value="Genomic_DNA"/>
</dbReference>
<reference evidence="1 2" key="1">
    <citation type="submission" date="2023-07" db="EMBL/GenBank/DDBJ databases">
        <title>Genomic Encyclopedia of Type Strains, Phase IV (KMG-IV): sequencing the most valuable type-strain genomes for metagenomic binning, comparative biology and taxonomic classification.</title>
        <authorList>
            <person name="Goeker M."/>
        </authorList>
    </citation>
    <scope>NUCLEOTIDE SEQUENCE [LARGE SCALE GENOMIC DNA]</scope>
    <source>
        <strain evidence="1 2">DSM 12751</strain>
    </source>
</reference>
<name>A0ABT9W264_9BACI</name>
<dbReference type="Proteomes" id="UP001235840">
    <property type="component" value="Unassembled WGS sequence"/>
</dbReference>
<protein>
    <submittedName>
        <fullName evidence="1">Uncharacterized protein</fullName>
    </submittedName>
</protein>
<organism evidence="1 2">
    <name type="scientific">Caldalkalibacillus horti</name>
    <dbReference type="NCBI Taxonomy" id="77523"/>
    <lineage>
        <taxon>Bacteria</taxon>
        <taxon>Bacillati</taxon>
        <taxon>Bacillota</taxon>
        <taxon>Bacilli</taxon>
        <taxon>Bacillales</taxon>
        <taxon>Bacillaceae</taxon>
        <taxon>Caldalkalibacillus</taxon>
    </lineage>
</organism>
<comment type="caution">
    <text evidence="1">The sequence shown here is derived from an EMBL/GenBank/DDBJ whole genome shotgun (WGS) entry which is preliminary data.</text>
</comment>
<keyword evidence="2" id="KW-1185">Reference proteome</keyword>
<accession>A0ABT9W264</accession>
<evidence type="ECO:0000313" key="2">
    <source>
        <dbReference type="Proteomes" id="UP001235840"/>
    </source>
</evidence>
<proteinExistence type="predicted"/>